<evidence type="ECO:0000259" key="4">
    <source>
        <dbReference type="Pfam" id="PF03328"/>
    </source>
</evidence>
<sequence length="280" mass="30265">MYPRPNPLKARLAADEHILGLFVQTPSPDAVEIAAAAGFHYAIIDLEHGSFGLTEALAMIRAAEASGICPLVRVPDQSPAMLRRVVEAGAMGVYVPDVRTADQARAAIAALRFKAGHNGGTRGACPTARAARPRNAGWHDFVRWSNDELMVCLLVESAQGLRNLDEILGVPGIDTIVLGRFDLWHELGLEGDRYHEEIDRIFEDFASRARAAGVRYATRLSSLEHAAAREQWQAAMARGERVFTLGSDRQLLLRAFEAATAPMAAGPGVAAAQKLALRVP</sequence>
<dbReference type="GO" id="GO:0016832">
    <property type="term" value="F:aldehyde-lyase activity"/>
    <property type="evidence" value="ECO:0007669"/>
    <property type="project" value="TreeGrafter"/>
</dbReference>
<dbReference type="Proteomes" id="UP001336250">
    <property type="component" value="Unassembled WGS sequence"/>
</dbReference>
<dbReference type="InterPro" id="IPR005000">
    <property type="entry name" value="Aldolase/citrate-lyase_domain"/>
</dbReference>
<dbReference type="PANTHER" id="PTHR30502:SF0">
    <property type="entry name" value="PHOSPHOENOLPYRUVATE CARBOXYLASE FAMILY PROTEIN"/>
    <property type="match status" value="1"/>
</dbReference>
<name>A0AAW9QCS1_9BURK</name>
<dbReference type="AlphaFoldDB" id="A0AAW9QCS1"/>
<gene>
    <name evidence="5" type="ORF">V4F39_06355</name>
</gene>
<dbReference type="Pfam" id="PF03328">
    <property type="entry name" value="HpcH_HpaI"/>
    <property type="match status" value="1"/>
</dbReference>
<dbReference type="InterPro" id="IPR015813">
    <property type="entry name" value="Pyrv/PenolPyrv_kinase-like_dom"/>
</dbReference>
<keyword evidence="6" id="KW-1185">Reference proteome</keyword>
<dbReference type="InterPro" id="IPR040442">
    <property type="entry name" value="Pyrv_kinase-like_dom_sf"/>
</dbReference>
<dbReference type="Gene3D" id="3.20.20.60">
    <property type="entry name" value="Phosphoenolpyruvate-binding domains"/>
    <property type="match status" value="1"/>
</dbReference>
<evidence type="ECO:0000256" key="1">
    <source>
        <dbReference type="ARBA" id="ARBA00005568"/>
    </source>
</evidence>
<protein>
    <submittedName>
        <fullName evidence="5">Aldolase/citrate lyase family protein</fullName>
    </submittedName>
</protein>
<dbReference type="PANTHER" id="PTHR30502">
    <property type="entry name" value="2-KETO-3-DEOXY-L-RHAMNONATE ALDOLASE"/>
    <property type="match status" value="1"/>
</dbReference>
<comment type="caution">
    <text evidence="5">The sequence shown here is derived from an EMBL/GenBank/DDBJ whole genome shotgun (WGS) entry which is preliminary data.</text>
</comment>
<dbReference type="GO" id="GO:0046872">
    <property type="term" value="F:metal ion binding"/>
    <property type="evidence" value="ECO:0007669"/>
    <property type="project" value="UniProtKB-KW"/>
</dbReference>
<dbReference type="InterPro" id="IPR050251">
    <property type="entry name" value="HpcH-HpaI_aldolase"/>
</dbReference>
<organism evidence="5 6">
    <name type="scientific">Aquincola agrisoli</name>
    <dbReference type="NCBI Taxonomy" id="3119538"/>
    <lineage>
        <taxon>Bacteria</taxon>
        <taxon>Pseudomonadati</taxon>
        <taxon>Pseudomonadota</taxon>
        <taxon>Betaproteobacteria</taxon>
        <taxon>Burkholderiales</taxon>
        <taxon>Sphaerotilaceae</taxon>
        <taxon>Aquincola</taxon>
    </lineage>
</organism>
<evidence type="ECO:0000313" key="5">
    <source>
        <dbReference type="EMBL" id="MEF7613529.1"/>
    </source>
</evidence>
<dbReference type="SUPFAM" id="SSF51621">
    <property type="entry name" value="Phosphoenolpyruvate/pyruvate domain"/>
    <property type="match status" value="1"/>
</dbReference>
<accession>A0AAW9QCS1</accession>
<feature type="domain" description="HpcH/HpaI aldolase/citrate lyase" evidence="4">
    <location>
        <begin position="20"/>
        <end position="254"/>
    </location>
</feature>
<keyword evidence="3 5" id="KW-0456">Lyase</keyword>
<comment type="similarity">
    <text evidence="1">Belongs to the HpcH/HpaI aldolase family.</text>
</comment>
<dbReference type="RefSeq" id="WP_332288473.1">
    <property type="nucleotide sequence ID" value="NZ_JAZIBG010000019.1"/>
</dbReference>
<reference evidence="5 6" key="1">
    <citation type="submission" date="2024-02" db="EMBL/GenBank/DDBJ databases">
        <title>Genome sequence of Aquincola sp. MAHUQ-54.</title>
        <authorList>
            <person name="Huq M.A."/>
        </authorList>
    </citation>
    <scope>NUCLEOTIDE SEQUENCE [LARGE SCALE GENOMIC DNA]</scope>
    <source>
        <strain evidence="5 6">MAHUQ-54</strain>
    </source>
</reference>
<dbReference type="GO" id="GO:0005737">
    <property type="term" value="C:cytoplasm"/>
    <property type="evidence" value="ECO:0007669"/>
    <property type="project" value="TreeGrafter"/>
</dbReference>
<dbReference type="EMBL" id="JAZIBG010000019">
    <property type="protein sequence ID" value="MEF7613529.1"/>
    <property type="molecule type" value="Genomic_DNA"/>
</dbReference>
<evidence type="ECO:0000313" key="6">
    <source>
        <dbReference type="Proteomes" id="UP001336250"/>
    </source>
</evidence>
<keyword evidence="2" id="KW-0479">Metal-binding</keyword>
<proteinExistence type="inferred from homology"/>
<evidence type="ECO:0000256" key="3">
    <source>
        <dbReference type="ARBA" id="ARBA00023239"/>
    </source>
</evidence>
<evidence type="ECO:0000256" key="2">
    <source>
        <dbReference type="ARBA" id="ARBA00022723"/>
    </source>
</evidence>